<dbReference type="GeneID" id="66742512"/>
<sequence length="54" mass="6009">MSKRKRRYLGSDLASSVRSILTGFYCSEQRAEKATLKAVASSEMLISLGITKRI</sequence>
<reference evidence="1 2" key="1">
    <citation type="submission" date="2019-04" db="EMBL/GenBank/DDBJ databases">
        <title>Complete genome sequencing of Piscirickettsia salmonis strain Psal-009.</title>
        <authorList>
            <person name="Schober I."/>
            <person name="Bunk B."/>
            <person name="Sproer C."/>
            <person name="Carril G.P."/>
            <person name="Riedel T."/>
            <person name="Flores-Herrera P.A."/>
            <person name="Nourdin-Galindo G."/>
            <person name="Marshall S.H."/>
            <person name="Overmann J."/>
        </authorList>
    </citation>
    <scope>NUCLEOTIDE SEQUENCE [LARGE SCALE GENOMIC DNA]</scope>
    <source>
        <strain evidence="1 2">Psal-009</strain>
        <plasmid evidence="1 2">unnamed1</plasmid>
    </source>
</reference>
<accession>A0A9Q6LMM3</accession>
<name>A0A9Q6LMM3_PISSA</name>
<dbReference type="Proteomes" id="UP000422232">
    <property type="component" value="Plasmid unnamed1"/>
</dbReference>
<organism evidence="1 2">
    <name type="scientific">Piscirickettsia salmonis</name>
    <dbReference type="NCBI Taxonomy" id="1238"/>
    <lineage>
        <taxon>Bacteria</taxon>
        <taxon>Pseudomonadati</taxon>
        <taxon>Pseudomonadota</taxon>
        <taxon>Gammaproteobacteria</taxon>
        <taxon>Thiotrichales</taxon>
        <taxon>Piscirickettsiaceae</taxon>
        <taxon>Piscirickettsia</taxon>
    </lineage>
</organism>
<dbReference type="RefSeq" id="WP_016212412.1">
    <property type="nucleotide sequence ID" value="NZ_CP013761.1"/>
</dbReference>
<evidence type="ECO:0000313" key="2">
    <source>
        <dbReference type="Proteomes" id="UP000422232"/>
    </source>
</evidence>
<evidence type="ECO:0000313" key="1">
    <source>
        <dbReference type="EMBL" id="QGO07607.1"/>
    </source>
</evidence>
<geneLocation type="plasmid" evidence="1 2">
    <name>unnamed1</name>
</geneLocation>
<proteinExistence type="predicted"/>
<dbReference type="EMBL" id="CP038909">
    <property type="protein sequence ID" value="QGO07607.1"/>
    <property type="molecule type" value="Genomic_DNA"/>
</dbReference>
<gene>
    <name evidence="1" type="ORF">Psal009_03566</name>
</gene>
<keyword evidence="2" id="KW-1185">Reference proteome</keyword>
<protein>
    <submittedName>
        <fullName evidence="1">Uncharacterized protein</fullName>
    </submittedName>
</protein>
<keyword evidence="1" id="KW-0614">Plasmid</keyword>
<dbReference type="AlphaFoldDB" id="A0A9Q6LMM3"/>